<protein>
    <submittedName>
        <fullName evidence="1">Uncharacterized protein</fullName>
    </submittedName>
</protein>
<dbReference type="InParanoid" id="A0A2H3D540"/>
<organism evidence="1 2">
    <name type="scientific">Armillaria gallica</name>
    <name type="common">Bulbous honey fungus</name>
    <name type="synonym">Armillaria bulbosa</name>
    <dbReference type="NCBI Taxonomy" id="47427"/>
    <lineage>
        <taxon>Eukaryota</taxon>
        <taxon>Fungi</taxon>
        <taxon>Dikarya</taxon>
        <taxon>Basidiomycota</taxon>
        <taxon>Agaricomycotina</taxon>
        <taxon>Agaricomycetes</taxon>
        <taxon>Agaricomycetidae</taxon>
        <taxon>Agaricales</taxon>
        <taxon>Marasmiineae</taxon>
        <taxon>Physalacriaceae</taxon>
        <taxon>Armillaria</taxon>
    </lineage>
</organism>
<sequence>MVKDEDFVKSAESFQAGKVGVQRDPSMRMIVDRNKLIDINPRIFEDVAGSGNVQDILILAMIHYLLLYHRHIFPPLLAILLIYPRFCVRRNVKIIALQTLESSITLGSKHRSEQHHTSTLGPIESEDVYESLWRHALQLDLKVLAVLLLEISLCPDAF</sequence>
<name>A0A2H3D540_ARMGA</name>
<gene>
    <name evidence="1" type="ORF">ARMGADRAFT_1037833</name>
</gene>
<accession>A0A2H3D540</accession>
<dbReference type="EMBL" id="KZ293706">
    <property type="protein sequence ID" value="PBK83443.1"/>
    <property type="molecule type" value="Genomic_DNA"/>
</dbReference>
<proteinExistence type="predicted"/>
<reference evidence="2" key="1">
    <citation type="journal article" date="2017" name="Nat. Ecol. Evol.">
        <title>Genome expansion and lineage-specific genetic innovations in the forest pathogenic fungi Armillaria.</title>
        <authorList>
            <person name="Sipos G."/>
            <person name="Prasanna A.N."/>
            <person name="Walter M.C."/>
            <person name="O'Connor E."/>
            <person name="Balint B."/>
            <person name="Krizsan K."/>
            <person name="Kiss B."/>
            <person name="Hess J."/>
            <person name="Varga T."/>
            <person name="Slot J."/>
            <person name="Riley R."/>
            <person name="Boka B."/>
            <person name="Rigling D."/>
            <person name="Barry K."/>
            <person name="Lee J."/>
            <person name="Mihaltcheva S."/>
            <person name="LaButti K."/>
            <person name="Lipzen A."/>
            <person name="Waldron R."/>
            <person name="Moloney N.M."/>
            <person name="Sperisen C."/>
            <person name="Kredics L."/>
            <person name="Vagvoelgyi C."/>
            <person name="Patrignani A."/>
            <person name="Fitzpatrick D."/>
            <person name="Nagy I."/>
            <person name="Doyle S."/>
            <person name="Anderson J.B."/>
            <person name="Grigoriev I.V."/>
            <person name="Gueldener U."/>
            <person name="Muensterkoetter M."/>
            <person name="Nagy L.G."/>
        </authorList>
    </citation>
    <scope>NUCLEOTIDE SEQUENCE [LARGE SCALE GENOMIC DNA]</scope>
    <source>
        <strain evidence="2">Ar21-2</strain>
    </source>
</reference>
<keyword evidence="2" id="KW-1185">Reference proteome</keyword>
<dbReference type="Proteomes" id="UP000217790">
    <property type="component" value="Unassembled WGS sequence"/>
</dbReference>
<evidence type="ECO:0000313" key="2">
    <source>
        <dbReference type="Proteomes" id="UP000217790"/>
    </source>
</evidence>
<evidence type="ECO:0000313" key="1">
    <source>
        <dbReference type="EMBL" id="PBK83443.1"/>
    </source>
</evidence>
<dbReference type="AlphaFoldDB" id="A0A2H3D540"/>